<evidence type="ECO:0000313" key="4">
    <source>
        <dbReference type="Proteomes" id="UP000624404"/>
    </source>
</evidence>
<keyword evidence="4" id="KW-1185">Reference proteome</keyword>
<reference evidence="3" key="1">
    <citation type="submission" date="2020-10" db="EMBL/GenBank/DDBJ databases">
        <authorList>
            <person name="Kusch S."/>
        </authorList>
    </citation>
    <scope>NUCLEOTIDE SEQUENCE</scope>
    <source>
        <strain evidence="3">SwB9</strain>
    </source>
</reference>
<dbReference type="Pfam" id="PF23257">
    <property type="entry name" value="DUF7071"/>
    <property type="match status" value="1"/>
</dbReference>
<feature type="compositionally biased region" description="Polar residues" evidence="1">
    <location>
        <begin position="478"/>
        <end position="489"/>
    </location>
</feature>
<evidence type="ECO:0000313" key="3">
    <source>
        <dbReference type="EMBL" id="CAD6445284.1"/>
    </source>
</evidence>
<dbReference type="EMBL" id="CAJHIA010000014">
    <property type="protein sequence ID" value="CAD6445284.1"/>
    <property type="molecule type" value="Genomic_DNA"/>
</dbReference>
<feature type="compositionally biased region" description="Pro residues" evidence="1">
    <location>
        <begin position="598"/>
        <end position="608"/>
    </location>
</feature>
<feature type="region of interest" description="Disordered" evidence="1">
    <location>
        <begin position="123"/>
        <end position="155"/>
    </location>
</feature>
<evidence type="ECO:0000259" key="2">
    <source>
        <dbReference type="Pfam" id="PF23257"/>
    </source>
</evidence>
<feature type="domain" description="DUF7071" evidence="2">
    <location>
        <begin position="713"/>
        <end position="772"/>
    </location>
</feature>
<protein>
    <submittedName>
        <fullName evidence="3">E6e49165-40c0-4abb-8b6a-245dd0813068</fullName>
    </submittedName>
</protein>
<feature type="compositionally biased region" description="Polar residues" evidence="1">
    <location>
        <begin position="506"/>
        <end position="523"/>
    </location>
</feature>
<organism evidence="3 4">
    <name type="scientific">Sclerotinia trifoliorum</name>
    <dbReference type="NCBI Taxonomy" id="28548"/>
    <lineage>
        <taxon>Eukaryota</taxon>
        <taxon>Fungi</taxon>
        <taxon>Dikarya</taxon>
        <taxon>Ascomycota</taxon>
        <taxon>Pezizomycotina</taxon>
        <taxon>Leotiomycetes</taxon>
        <taxon>Helotiales</taxon>
        <taxon>Sclerotiniaceae</taxon>
        <taxon>Sclerotinia</taxon>
    </lineage>
</organism>
<dbReference type="AlphaFoldDB" id="A0A8H2VW98"/>
<evidence type="ECO:0000256" key="1">
    <source>
        <dbReference type="SAM" id="MobiDB-lite"/>
    </source>
</evidence>
<feature type="region of interest" description="Disordered" evidence="1">
    <location>
        <begin position="221"/>
        <end position="245"/>
    </location>
</feature>
<feature type="region of interest" description="Disordered" evidence="1">
    <location>
        <begin position="172"/>
        <end position="201"/>
    </location>
</feature>
<gene>
    <name evidence="3" type="ORF">SCLTRI_LOCUS5075</name>
</gene>
<dbReference type="Proteomes" id="UP000624404">
    <property type="component" value="Unassembled WGS sequence"/>
</dbReference>
<dbReference type="OrthoDB" id="3548282at2759"/>
<accession>A0A8H2VW98</accession>
<feature type="compositionally biased region" description="Pro residues" evidence="1">
    <location>
        <begin position="490"/>
        <end position="501"/>
    </location>
</feature>
<comment type="caution">
    <text evidence="3">The sequence shown here is derived from an EMBL/GenBank/DDBJ whole genome shotgun (WGS) entry which is preliminary data.</text>
</comment>
<proteinExistence type="predicted"/>
<sequence length="782" mass="86584">MESFNNEYKFKNMAYNTFQTNDFQGDHDDDSVLLAETYRPCKTLYISTTTDTHTLLNLSPSSRISFVKATFISSLFNRKIIPRRDYECAFSYADRELEGDETLEDCQIGDEATVNAVVWTGRDDEQKTEKSKRVRSALDLSDPDEDMEQSNLLPQLAPVAKKRKVRFADEMDIVSPPPTPSHSPSTSKVPGPQEYSMSGALGQGSRTIHFDDTLVRNATKDAFPQTGSLKELPPPKSLKSALKSPPPFDIYTGQESFIVPGYDSLGDLIAQRESSRRELRRNNDLSSDSSQVIPRKMEYGLSPTVYGTPCIFDLRALNQYLDPHPQRRFLDSHQSLFSPPAEQTPSIRSNSPHTSQTLFPSTQRTPSLSPASSFTPQTSFPLTQQKPLFKDTALSHAPSTSGVFSLSDLLIKKYFPSTPPIAASESILRPSSTLPPPPPSSHFSTQTIPSSLLQSLNPYFSAPSPPSPFLPSSRSPSTLQSLNPYFTNTSPPPPKYPPSQPIHPHNYNSPQLTKQSPMTSDYFQTARRKATPSESKCHPLPSPLPPLPPPHVRIEPPSPTHSPYAHRPPPPDFSDRLQAESPSNISLDDNPQSVAPTRQPPPPPPPLRRSPRLHTPSPSPPSSPAHKPYKLSYIPPFYKYNTLPPSQPPSTPPQSSLPTPEPTPPIPSSGPKIPPPIKPAKVSSNSSSKPIYYSPLHPLPKDFALKGAVFIPSLAHEILPEDFLACTTVKQLIKLQGWEMSEREWLAVREVLESCKKGEEGARGNLEVLVKGMVETEELWEI</sequence>
<feature type="region of interest" description="Disordered" evidence="1">
    <location>
        <begin position="641"/>
        <end position="684"/>
    </location>
</feature>
<feature type="compositionally biased region" description="Pro residues" evidence="1">
    <location>
        <begin position="659"/>
        <end position="678"/>
    </location>
</feature>
<feature type="region of interest" description="Disordered" evidence="1">
    <location>
        <begin position="427"/>
        <end position="446"/>
    </location>
</feature>
<name>A0A8H2VW98_9HELO</name>
<feature type="compositionally biased region" description="Pro residues" evidence="1">
    <location>
        <begin position="540"/>
        <end position="572"/>
    </location>
</feature>
<feature type="compositionally biased region" description="Polar residues" evidence="1">
    <location>
        <begin position="580"/>
        <end position="590"/>
    </location>
</feature>
<feature type="region of interest" description="Disordered" evidence="1">
    <location>
        <begin position="463"/>
        <end position="627"/>
    </location>
</feature>
<dbReference type="InterPro" id="IPR055499">
    <property type="entry name" value="DUF7071"/>
</dbReference>
<feature type="region of interest" description="Disordered" evidence="1">
    <location>
        <begin position="336"/>
        <end position="380"/>
    </location>
</feature>